<evidence type="ECO:0000256" key="2">
    <source>
        <dbReference type="ARBA" id="ARBA00022723"/>
    </source>
</evidence>
<organism evidence="8 9">
    <name type="scientific">Candidatus Brocadia fulgida</name>
    <dbReference type="NCBI Taxonomy" id="380242"/>
    <lineage>
        <taxon>Bacteria</taxon>
        <taxon>Pseudomonadati</taxon>
        <taxon>Planctomycetota</taxon>
        <taxon>Candidatus Brocadiia</taxon>
        <taxon>Candidatus Brocadiales</taxon>
        <taxon>Candidatus Brocadiaceae</taxon>
        <taxon>Candidatus Brocadia</taxon>
    </lineage>
</organism>
<evidence type="ECO:0000259" key="7">
    <source>
        <dbReference type="SMART" id="SM00235"/>
    </source>
</evidence>
<keyword evidence="9" id="KW-1185">Reference proteome</keyword>
<dbReference type="GO" id="GO:0030198">
    <property type="term" value="P:extracellular matrix organization"/>
    <property type="evidence" value="ECO:0007669"/>
    <property type="project" value="TreeGrafter"/>
</dbReference>
<evidence type="ECO:0000313" key="8">
    <source>
        <dbReference type="EMBL" id="KKO20522.1"/>
    </source>
</evidence>
<dbReference type="InterPro" id="IPR024079">
    <property type="entry name" value="MetalloPept_cat_dom_sf"/>
</dbReference>
<evidence type="ECO:0000256" key="1">
    <source>
        <dbReference type="ARBA" id="ARBA00022670"/>
    </source>
</evidence>
<dbReference type="Proteomes" id="UP000034954">
    <property type="component" value="Unassembled WGS sequence"/>
</dbReference>
<dbReference type="GO" id="GO:0030574">
    <property type="term" value="P:collagen catabolic process"/>
    <property type="evidence" value="ECO:0007669"/>
    <property type="project" value="TreeGrafter"/>
</dbReference>
<dbReference type="GO" id="GO:0006508">
    <property type="term" value="P:proteolysis"/>
    <property type="evidence" value="ECO:0007669"/>
    <property type="project" value="UniProtKB-KW"/>
</dbReference>
<dbReference type="GO" id="GO:0008270">
    <property type="term" value="F:zinc ion binding"/>
    <property type="evidence" value="ECO:0007669"/>
    <property type="project" value="InterPro"/>
</dbReference>
<dbReference type="InterPro" id="IPR006026">
    <property type="entry name" value="Peptidase_Metallo"/>
</dbReference>
<feature type="signal peptide" evidence="6">
    <location>
        <begin position="1"/>
        <end position="24"/>
    </location>
</feature>
<evidence type="ECO:0000256" key="4">
    <source>
        <dbReference type="ARBA" id="ARBA00022833"/>
    </source>
</evidence>
<evidence type="ECO:0000256" key="5">
    <source>
        <dbReference type="ARBA" id="ARBA00023049"/>
    </source>
</evidence>
<dbReference type="AlphaFoldDB" id="A0A0M2UXB6"/>
<keyword evidence="2" id="KW-0479">Metal-binding</keyword>
<dbReference type="GO" id="GO:0004222">
    <property type="term" value="F:metalloendopeptidase activity"/>
    <property type="evidence" value="ECO:0007669"/>
    <property type="project" value="InterPro"/>
</dbReference>
<evidence type="ECO:0000256" key="3">
    <source>
        <dbReference type="ARBA" id="ARBA00022801"/>
    </source>
</evidence>
<dbReference type="SUPFAM" id="SSF55486">
    <property type="entry name" value="Metalloproteases ('zincins'), catalytic domain"/>
    <property type="match status" value="1"/>
</dbReference>
<evidence type="ECO:0000256" key="6">
    <source>
        <dbReference type="SAM" id="SignalP"/>
    </source>
</evidence>
<keyword evidence="6" id="KW-0732">Signal</keyword>
<evidence type="ECO:0000313" key="9">
    <source>
        <dbReference type="Proteomes" id="UP000034954"/>
    </source>
</evidence>
<dbReference type="PANTHER" id="PTHR10201">
    <property type="entry name" value="MATRIX METALLOPROTEINASE"/>
    <property type="match status" value="1"/>
</dbReference>
<dbReference type="EMBL" id="LAQJ01000095">
    <property type="protein sequence ID" value="KKO20522.1"/>
    <property type="molecule type" value="Genomic_DNA"/>
</dbReference>
<dbReference type="PRINTS" id="PR00138">
    <property type="entry name" value="MATRIXIN"/>
</dbReference>
<dbReference type="PANTHER" id="PTHR10201:SF323">
    <property type="entry name" value="MATRIX METALLOPROTEINASE-21"/>
    <property type="match status" value="1"/>
</dbReference>
<dbReference type="CDD" id="cd04278">
    <property type="entry name" value="ZnMc_MMP"/>
    <property type="match status" value="1"/>
</dbReference>
<dbReference type="InterPro" id="IPR021190">
    <property type="entry name" value="Pept_M10A"/>
</dbReference>
<name>A0A0M2UXB6_9BACT</name>
<proteinExistence type="predicted"/>
<dbReference type="SMART" id="SM00235">
    <property type="entry name" value="ZnMc"/>
    <property type="match status" value="1"/>
</dbReference>
<comment type="caution">
    <text evidence="8">The sequence shown here is derived from an EMBL/GenBank/DDBJ whole genome shotgun (WGS) entry which is preliminary data.</text>
</comment>
<protein>
    <submittedName>
        <fullName evidence="8">Metalloproteinase</fullName>
    </submittedName>
</protein>
<keyword evidence="5 8" id="KW-0482">Metalloprotease</keyword>
<keyword evidence="3" id="KW-0378">Hydrolase</keyword>
<reference evidence="8 9" key="1">
    <citation type="journal article" date="2013" name="BMC Microbiol.">
        <title>Identification of the type II cytochrome c maturation pathway in anammox bacteria by comparative genomics.</title>
        <authorList>
            <person name="Ferousi C."/>
            <person name="Speth D.R."/>
            <person name="Reimann J."/>
            <person name="Op den Camp H.J."/>
            <person name="Allen J.W."/>
            <person name="Keltjens J.T."/>
            <person name="Jetten M.S."/>
        </authorList>
    </citation>
    <scope>NUCLEOTIDE SEQUENCE [LARGE SCALE GENOMIC DNA]</scope>
    <source>
        <strain evidence="8">RU1</strain>
    </source>
</reference>
<dbReference type="Gene3D" id="3.40.390.10">
    <property type="entry name" value="Collagenase (Catalytic Domain)"/>
    <property type="match status" value="1"/>
</dbReference>
<sequence>MRRMFGIAAVCIAVVGSIGTNSFALEEEGVSAVYEGQQYIVSTNNDTIFRVEPISAAAESFACTPDSPCLYDDLPFGIASYVTSGGSWPVTGFTYSVVGTGTGDVSGAAERGIIGQAFGLWSNVTRVYPQEVLDDGNCSGDIRISWGVGNHGDGYPFDGAGGVLAHAFYPPPVNAGCIAGDIHFDDAETWVSPTFGGAGIDLLTVAAHEMGHALGLGHSADPNALMYPFYSARRAYLSHDDIRGIVAIYGNRSNDCVIQLELLDTVPPGSGSFRILENGVTVSLREKGTGLLSTRILPRAANLGNSVFADVDGVLSRNAFGAQFDGFWWHTGDLYRAQFSLAATREDIDQVQVSIALANNILAGDSETVRVSLNGQVLGDIVINPGDVAKNATYNVHFVNPVFRARAFGENIYNDGKH</sequence>
<dbReference type="GO" id="GO:0031012">
    <property type="term" value="C:extracellular matrix"/>
    <property type="evidence" value="ECO:0007669"/>
    <property type="project" value="InterPro"/>
</dbReference>
<accession>A0A0M2UXB6</accession>
<gene>
    <name evidence="8" type="ORF">BROFUL_00744</name>
</gene>
<dbReference type="PATRIC" id="fig|380242.3.peg.940"/>
<feature type="domain" description="Peptidase metallopeptidase" evidence="7">
    <location>
        <begin position="84"/>
        <end position="251"/>
    </location>
</feature>
<keyword evidence="1" id="KW-0645">Protease</keyword>
<dbReference type="InterPro" id="IPR033739">
    <property type="entry name" value="M10A_MMP"/>
</dbReference>
<dbReference type="InterPro" id="IPR001818">
    <property type="entry name" value="Pept_M10_metallopeptidase"/>
</dbReference>
<keyword evidence="4" id="KW-0862">Zinc</keyword>
<dbReference type="Pfam" id="PF00413">
    <property type="entry name" value="Peptidase_M10"/>
    <property type="match status" value="1"/>
</dbReference>
<feature type="chain" id="PRO_5005644068" evidence="6">
    <location>
        <begin position="25"/>
        <end position="418"/>
    </location>
</feature>